<sequence length="125" mass="14706">METAFKDFTHTIKNTFDNSSEPNFNHPGKKLLTKQIKLLIKQINNIKRVWQISRDPTLKFPLKHFNNDIEQKSEPTKVSAGNKSRVTFRRTALHSGKKLLRSERTQLPSRHSLQRHREHSHFPRG</sequence>
<reference evidence="2 3" key="1">
    <citation type="submission" date="2021-06" db="EMBL/GenBank/DDBJ databases">
        <title>Caerostris darwini draft genome.</title>
        <authorList>
            <person name="Kono N."/>
            <person name="Arakawa K."/>
        </authorList>
    </citation>
    <scope>NUCLEOTIDE SEQUENCE [LARGE SCALE GENOMIC DNA]</scope>
</reference>
<feature type="region of interest" description="Disordered" evidence="1">
    <location>
        <begin position="71"/>
        <end position="125"/>
    </location>
</feature>
<organism evidence="2 3">
    <name type="scientific">Caerostris darwini</name>
    <dbReference type="NCBI Taxonomy" id="1538125"/>
    <lineage>
        <taxon>Eukaryota</taxon>
        <taxon>Metazoa</taxon>
        <taxon>Ecdysozoa</taxon>
        <taxon>Arthropoda</taxon>
        <taxon>Chelicerata</taxon>
        <taxon>Arachnida</taxon>
        <taxon>Araneae</taxon>
        <taxon>Araneomorphae</taxon>
        <taxon>Entelegynae</taxon>
        <taxon>Araneoidea</taxon>
        <taxon>Araneidae</taxon>
        <taxon>Caerostris</taxon>
    </lineage>
</organism>
<dbReference type="Proteomes" id="UP001054837">
    <property type="component" value="Unassembled WGS sequence"/>
</dbReference>
<comment type="caution">
    <text evidence="2">The sequence shown here is derived from an EMBL/GenBank/DDBJ whole genome shotgun (WGS) entry which is preliminary data.</text>
</comment>
<keyword evidence="3" id="KW-1185">Reference proteome</keyword>
<feature type="compositionally biased region" description="Basic residues" evidence="1">
    <location>
        <begin position="86"/>
        <end position="99"/>
    </location>
</feature>
<dbReference type="EMBL" id="BPLQ01011134">
    <property type="protein sequence ID" value="GIY55890.1"/>
    <property type="molecule type" value="Genomic_DNA"/>
</dbReference>
<evidence type="ECO:0000313" key="3">
    <source>
        <dbReference type="Proteomes" id="UP001054837"/>
    </source>
</evidence>
<evidence type="ECO:0000313" key="2">
    <source>
        <dbReference type="EMBL" id="GIY55890.1"/>
    </source>
</evidence>
<accession>A0AAV4UEC1</accession>
<dbReference type="AlphaFoldDB" id="A0AAV4UEC1"/>
<proteinExistence type="predicted"/>
<feature type="compositionally biased region" description="Basic residues" evidence="1">
    <location>
        <begin position="112"/>
        <end position="125"/>
    </location>
</feature>
<protein>
    <submittedName>
        <fullName evidence="2">Uncharacterized protein</fullName>
    </submittedName>
</protein>
<name>A0AAV4UEC1_9ARAC</name>
<evidence type="ECO:0000256" key="1">
    <source>
        <dbReference type="SAM" id="MobiDB-lite"/>
    </source>
</evidence>
<gene>
    <name evidence="2" type="ORF">CDAR_603911</name>
</gene>